<evidence type="ECO:0000313" key="5">
    <source>
        <dbReference type="Proteomes" id="UP000326367"/>
    </source>
</evidence>
<evidence type="ECO:0000256" key="2">
    <source>
        <dbReference type="ARBA" id="ARBA00022840"/>
    </source>
</evidence>
<feature type="domain" description="Zeta toxin" evidence="3">
    <location>
        <begin position="22"/>
        <end position="192"/>
    </location>
</feature>
<name>A0ABQ6T148_9GAMM</name>
<keyword evidence="5" id="KW-1185">Reference proteome</keyword>
<comment type="caution">
    <text evidence="4">The sequence shown here is derived from an EMBL/GenBank/DDBJ whole genome shotgun (WGS) entry which is preliminary data.</text>
</comment>
<evidence type="ECO:0000256" key="1">
    <source>
        <dbReference type="ARBA" id="ARBA00022741"/>
    </source>
</evidence>
<keyword evidence="1" id="KW-0547">Nucleotide-binding</keyword>
<dbReference type="SUPFAM" id="SSF52540">
    <property type="entry name" value="P-loop containing nucleoside triphosphate hydrolases"/>
    <property type="match status" value="1"/>
</dbReference>
<evidence type="ECO:0000259" key="3">
    <source>
        <dbReference type="Pfam" id="PF06414"/>
    </source>
</evidence>
<dbReference type="RefSeq" id="WP_150454459.1">
    <property type="nucleotide sequence ID" value="NZ_VYKI01000009.1"/>
</dbReference>
<reference evidence="4 5" key="1">
    <citation type="journal article" date="2020" name="Antonie Van Leeuwenhoek">
        <title>Stenotrophomonas cyclobalanopsidis sp. nov., isolated from the leaf spot disease of Cyclobalanopsis patelliformis.</title>
        <authorList>
            <person name="Bian D.R."/>
            <person name="Xue H."/>
            <person name="Piao C.G."/>
            <person name="Li Y."/>
        </authorList>
    </citation>
    <scope>NUCLEOTIDE SEQUENCE [LARGE SCALE GENOMIC DNA]</scope>
    <source>
        <strain evidence="4 5">TPQG1-4</strain>
    </source>
</reference>
<evidence type="ECO:0000313" key="4">
    <source>
        <dbReference type="EMBL" id="KAA8999118.1"/>
    </source>
</evidence>
<dbReference type="Proteomes" id="UP000326367">
    <property type="component" value="Unassembled WGS sequence"/>
</dbReference>
<dbReference type="PANTHER" id="PTHR39206:SF1">
    <property type="entry name" value="SLL8004 PROTEIN"/>
    <property type="match status" value="1"/>
</dbReference>
<dbReference type="InterPro" id="IPR027417">
    <property type="entry name" value="P-loop_NTPase"/>
</dbReference>
<sequence length="250" mass="27225">MESSRKSQPDLAQALHQVEVARQRTDKPLAVILAGHNGSGKSTLWYKHLADVLQIPLINADRMMMSILPETVSGQLPDWAQALRDEDPAWMKVAQQGVEAFVGHAMTANIPFALETVFSHWRDLGNGKVESKIDRIVQLQKAGYFVILFFVGLASDQLSIGRVGTRVASGGHNVDQEKLVARFPRTQKAIAAAAPLADACILSDNSLSVSEAFTVCRVQLGNKVEFDCRDTGADVPAPVLQWLDIISPTA</sequence>
<gene>
    <name evidence="4" type="ORF">FJU31_09035</name>
</gene>
<keyword evidence="2" id="KW-0067">ATP-binding</keyword>
<protein>
    <submittedName>
        <fullName evidence="4">Toxin</fullName>
    </submittedName>
</protein>
<dbReference type="EMBL" id="VYKI01000009">
    <property type="protein sequence ID" value="KAA8999118.1"/>
    <property type="molecule type" value="Genomic_DNA"/>
</dbReference>
<dbReference type="PANTHER" id="PTHR39206">
    <property type="entry name" value="SLL8004 PROTEIN"/>
    <property type="match status" value="1"/>
</dbReference>
<dbReference type="Gene3D" id="3.40.50.300">
    <property type="entry name" value="P-loop containing nucleotide triphosphate hydrolases"/>
    <property type="match status" value="1"/>
</dbReference>
<proteinExistence type="predicted"/>
<dbReference type="InterPro" id="IPR010488">
    <property type="entry name" value="Zeta_toxin_domain"/>
</dbReference>
<organism evidence="4 5">
    <name type="scientific">Stenotrophomonas cyclobalanopsidis</name>
    <dbReference type="NCBI Taxonomy" id="2771362"/>
    <lineage>
        <taxon>Bacteria</taxon>
        <taxon>Pseudomonadati</taxon>
        <taxon>Pseudomonadota</taxon>
        <taxon>Gammaproteobacteria</taxon>
        <taxon>Lysobacterales</taxon>
        <taxon>Lysobacteraceae</taxon>
        <taxon>Stenotrophomonas</taxon>
    </lineage>
</organism>
<accession>A0ABQ6T148</accession>
<dbReference type="Pfam" id="PF06414">
    <property type="entry name" value="Zeta_toxin"/>
    <property type="match status" value="1"/>
</dbReference>